<accession>A0A9R1UF91</accession>
<name>A0A9R1UF91_LACSA</name>
<comment type="caution">
    <text evidence="1">The sequence shown here is derived from an EMBL/GenBank/DDBJ whole genome shotgun (WGS) entry which is preliminary data.</text>
</comment>
<organism evidence="1 2">
    <name type="scientific">Lactuca sativa</name>
    <name type="common">Garden lettuce</name>
    <dbReference type="NCBI Taxonomy" id="4236"/>
    <lineage>
        <taxon>Eukaryota</taxon>
        <taxon>Viridiplantae</taxon>
        <taxon>Streptophyta</taxon>
        <taxon>Embryophyta</taxon>
        <taxon>Tracheophyta</taxon>
        <taxon>Spermatophyta</taxon>
        <taxon>Magnoliopsida</taxon>
        <taxon>eudicotyledons</taxon>
        <taxon>Gunneridae</taxon>
        <taxon>Pentapetalae</taxon>
        <taxon>asterids</taxon>
        <taxon>campanulids</taxon>
        <taxon>Asterales</taxon>
        <taxon>Asteraceae</taxon>
        <taxon>Cichorioideae</taxon>
        <taxon>Cichorieae</taxon>
        <taxon>Lactucinae</taxon>
        <taxon>Lactuca</taxon>
    </lineage>
</organism>
<dbReference type="AlphaFoldDB" id="A0A9R1UF91"/>
<gene>
    <name evidence="1" type="ORF">LSAT_V11C900469590</name>
</gene>
<evidence type="ECO:0008006" key="3">
    <source>
        <dbReference type="Google" id="ProtNLM"/>
    </source>
</evidence>
<dbReference type="Proteomes" id="UP000235145">
    <property type="component" value="Unassembled WGS sequence"/>
</dbReference>
<keyword evidence="2" id="KW-1185">Reference proteome</keyword>
<evidence type="ECO:0000313" key="2">
    <source>
        <dbReference type="Proteomes" id="UP000235145"/>
    </source>
</evidence>
<dbReference type="EMBL" id="NBSK02000009">
    <property type="protein sequence ID" value="KAJ0186044.1"/>
    <property type="molecule type" value="Genomic_DNA"/>
</dbReference>
<evidence type="ECO:0000313" key="1">
    <source>
        <dbReference type="EMBL" id="KAJ0186044.1"/>
    </source>
</evidence>
<proteinExistence type="predicted"/>
<sequence length="94" mass="10736">MTVGNGSDLACGDVSIKLLPRFWQIALKSEKTKKAIFLFKVNFEKAFNIINWGYLDSVMEQISFGNKWRKWICLHIAIQGVSDMSDAKENHNLS</sequence>
<reference evidence="1 2" key="1">
    <citation type="journal article" date="2017" name="Nat. Commun.">
        <title>Genome assembly with in vitro proximity ligation data and whole-genome triplication in lettuce.</title>
        <authorList>
            <person name="Reyes-Chin-Wo S."/>
            <person name="Wang Z."/>
            <person name="Yang X."/>
            <person name="Kozik A."/>
            <person name="Arikit S."/>
            <person name="Song C."/>
            <person name="Xia L."/>
            <person name="Froenicke L."/>
            <person name="Lavelle D.O."/>
            <person name="Truco M.J."/>
            <person name="Xia R."/>
            <person name="Zhu S."/>
            <person name="Xu C."/>
            <person name="Xu H."/>
            <person name="Xu X."/>
            <person name="Cox K."/>
            <person name="Korf I."/>
            <person name="Meyers B.C."/>
            <person name="Michelmore R.W."/>
        </authorList>
    </citation>
    <scope>NUCLEOTIDE SEQUENCE [LARGE SCALE GENOMIC DNA]</scope>
    <source>
        <strain evidence="2">cv. Salinas</strain>
        <tissue evidence="1">Seedlings</tissue>
    </source>
</reference>
<protein>
    <recommendedName>
        <fullName evidence="3">Reverse transcriptase domain-containing protein</fullName>
    </recommendedName>
</protein>